<comment type="caution">
    <text evidence="2">The sequence shown here is derived from an EMBL/GenBank/DDBJ whole genome shotgun (WGS) entry which is preliminary data.</text>
</comment>
<feature type="domain" description="DUF4236" evidence="1">
    <location>
        <begin position="4"/>
        <end position="54"/>
    </location>
</feature>
<name>A0ABS8P5N0_9PSEU</name>
<gene>
    <name evidence="2" type="ORF">LQ327_09160</name>
</gene>
<accession>A0ABS8P5N0</accession>
<dbReference type="EMBL" id="JAJNDB010000001">
    <property type="protein sequence ID" value="MCD2193551.1"/>
    <property type="molecule type" value="Genomic_DNA"/>
</dbReference>
<keyword evidence="3" id="KW-1185">Reference proteome</keyword>
<organism evidence="2 3">
    <name type="scientific">Actinomycetospora endophytica</name>
    <dbReference type="NCBI Taxonomy" id="2291215"/>
    <lineage>
        <taxon>Bacteria</taxon>
        <taxon>Bacillati</taxon>
        <taxon>Actinomycetota</taxon>
        <taxon>Actinomycetes</taxon>
        <taxon>Pseudonocardiales</taxon>
        <taxon>Pseudonocardiaceae</taxon>
        <taxon>Actinomycetospora</taxon>
    </lineage>
</organism>
<evidence type="ECO:0000313" key="2">
    <source>
        <dbReference type="EMBL" id="MCD2193551.1"/>
    </source>
</evidence>
<evidence type="ECO:0000259" key="1">
    <source>
        <dbReference type="Pfam" id="PF14020"/>
    </source>
</evidence>
<protein>
    <submittedName>
        <fullName evidence="2">DUF4236 domain-containing protein</fullName>
    </submittedName>
</protein>
<dbReference type="Pfam" id="PF14020">
    <property type="entry name" value="DUF4236"/>
    <property type="match status" value="1"/>
</dbReference>
<dbReference type="InterPro" id="IPR025330">
    <property type="entry name" value="DUF4236"/>
</dbReference>
<dbReference type="Proteomes" id="UP001199469">
    <property type="component" value="Unassembled WGS sequence"/>
</dbReference>
<evidence type="ECO:0000313" key="3">
    <source>
        <dbReference type="Proteomes" id="UP001199469"/>
    </source>
</evidence>
<dbReference type="RefSeq" id="WP_230731803.1">
    <property type="nucleotide sequence ID" value="NZ_JAJNDB010000001.1"/>
</dbReference>
<reference evidence="2 3" key="1">
    <citation type="submission" date="2021-11" db="EMBL/GenBank/DDBJ databases">
        <title>Draft genome sequence of Actinomycetospora sp. SF1 isolated from the rhizosphere soil.</title>
        <authorList>
            <person name="Duangmal K."/>
            <person name="Chantavorakit T."/>
        </authorList>
    </citation>
    <scope>NUCLEOTIDE SEQUENCE [LARGE SCALE GENOMIC DNA]</scope>
    <source>
        <strain evidence="2 3">TBRC 5722</strain>
    </source>
</reference>
<sequence length="71" mass="8400">MGIRYRRRIKLKPLPVWLNISRSERNGWMVSWTVKVAGISWNSRTHKKSVDLPGDWSWHEGSKNHAHADDY</sequence>
<proteinExistence type="predicted"/>